<feature type="domain" description="RRM" evidence="2">
    <location>
        <begin position="136"/>
        <end position="178"/>
    </location>
</feature>
<dbReference type="InterPro" id="IPR012677">
    <property type="entry name" value="Nucleotide-bd_a/b_plait_sf"/>
</dbReference>
<gene>
    <name evidence="3" type="primary">celf4</name>
    <name evidence="3" type="ORF">CDAR_59311</name>
</gene>
<evidence type="ECO:0000313" key="3">
    <source>
        <dbReference type="EMBL" id="GIY89269.1"/>
    </source>
</evidence>
<dbReference type="InterPro" id="IPR000504">
    <property type="entry name" value="RRM_dom"/>
</dbReference>
<dbReference type="Proteomes" id="UP001054837">
    <property type="component" value="Unassembled WGS sequence"/>
</dbReference>
<dbReference type="AlphaFoldDB" id="A0AAV4X646"/>
<dbReference type="Pfam" id="PF00076">
    <property type="entry name" value="RRM_1"/>
    <property type="match status" value="1"/>
</dbReference>
<evidence type="ECO:0000313" key="4">
    <source>
        <dbReference type="Proteomes" id="UP001054837"/>
    </source>
</evidence>
<reference evidence="3 4" key="1">
    <citation type="submission" date="2021-06" db="EMBL/GenBank/DDBJ databases">
        <title>Caerostris darwini draft genome.</title>
        <authorList>
            <person name="Kono N."/>
            <person name="Arakawa K."/>
        </authorList>
    </citation>
    <scope>NUCLEOTIDE SEQUENCE [LARGE SCALE GENOMIC DNA]</scope>
</reference>
<comment type="caution">
    <text evidence="3">The sequence shown here is derived from an EMBL/GenBank/DDBJ whole genome shotgun (WGS) entry which is preliminary data.</text>
</comment>
<keyword evidence="1" id="KW-0694">RNA-binding</keyword>
<dbReference type="SUPFAM" id="SSF54928">
    <property type="entry name" value="RNA-binding domain, RBD"/>
    <property type="match status" value="1"/>
</dbReference>
<protein>
    <submittedName>
        <fullName evidence="3">CUGBP Elav-like family member 4</fullName>
    </submittedName>
</protein>
<name>A0AAV4X646_9ARAC</name>
<dbReference type="InterPro" id="IPR035979">
    <property type="entry name" value="RBD_domain_sf"/>
</dbReference>
<dbReference type="Gene3D" id="3.30.70.330">
    <property type="match status" value="1"/>
</dbReference>
<evidence type="ECO:0000259" key="2">
    <source>
        <dbReference type="Pfam" id="PF00076"/>
    </source>
</evidence>
<dbReference type="GO" id="GO:0003723">
    <property type="term" value="F:RNA binding"/>
    <property type="evidence" value="ECO:0007669"/>
    <property type="project" value="UniProtKB-KW"/>
</dbReference>
<accession>A0AAV4X646</accession>
<dbReference type="EMBL" id="BPLQ01015594">
    <property type="protein sequence ID" value="GIY89269.1"/>
    <property type="molecule type" value="Genomic_DNA"/>
</dbReference>
<keyword evidence="4" id="KW-1185">Reference proteome</keyword>
<evidence type="ECO:0000256" key="1">
    <source>
        <dbReference type="ARBA" id="ARBA00022884"/>
    </source>
</evidence>
<organism evidence="3 4">
    <name type="scientific">Caerostris darwini</name>
    <dbReference type="NCBI Taxonomy" id="1538125"/>
    <lineage>
        <taxon>Eukaryota</taxon>
        <taxon>Metazoa</taxon>
        <taxon>Ecdysozoa</taxon>
        <taxon>Arthropoda</taxon>
        <taxon>Chelicerata</taxon>
        <taxon>Arachnida</taxon>
        <taxon>Araneae</taxon>
        <taxon>Araneomorphae</taxon>
        <taxon>Entelegynae</taxon>
        <taxon>Araneoidea</taxon>
        <taxon>Araneidae</taxon>
        <taxon>Caerostris</taxon>
    </lineage>
</organism>
<proteinExistence type="predicted"/>
<sequence>MTSQLHSLPSLVKYRDIQREPKIDTPLDNVKSERTFGERAEILQRSPIWLAQAIPNGDALQPTAYPSLQPYPGIPAYPTAFGQFGQALTPQPAVVAQTQREGTYIPVSNSLQLCQNRVLLSVSSSIPITGPEGCNLFIYHLPQEFGDAELMQMFMPFGNVISAKVFIDRATNQSKCFGEYSLPPKIPVGMSTVISIPLSLLGKKILLKVFD</sequence>